<proteinExistence type="predicted"/>
<sequence length="235" mass="26419">KLYRDGLNMTALSGVSDGHCSVTVDSAVHNLVCCAYGSFEASDIYKFLPKFGEIYGLLSHEEQNKQKIVSANKVSFCAAFGEVSIVGDWRGDWINPVFGYGFKTVELIMHARNVQLTHFNEVCSTSIHYTFLEDGTTEITHEAAANSLSDCPHTGYCRTIYDRNQSYICPFEFKENYTEKRRTIGAKCCCRGFFCNYMKENLFGTGKEAVTINANRHCVRPALAVEPLYDAQMDK</sequence>
<evidence type="ECO:0000313" key="2">
    <source>
        <dbReference type="WBParaSite" id="L893_g11710.t1"/>
    </source>
</evidence>
<evidence type="ECO:0000313" key="1">
    <source>
        <dbReference type="Proteomes" id="UP000095287"/>
    </source>
</evidence>
<keyword evidence="1" id="KW-1185">Reference proteome</keyword>
<name>A0A1I7Y296_9BILA</name>
<protein>
    <submittedName>
        <fullName evidence="2">UPAR/Ly6 domain-containing protein</fullName>
    </submittedName>
</protein>
<reference evidence="2" key="1">
    <citation type="submission" date="2016-11" db="UniProtKB">
        <authorList>
            <consortium name="WormBaseParasite"/>
        </authorList>
    </citation>
    <scope>IDENTIFICATION</scope>
</reference>
<organism evidence="1 2">
    <name type="scientific">Steinernema glaseri</name>
    <dbReference type="NCBI Taxonomy" id="37863"/>
    <lineage>
        <taxon>Eukaryota</taxon>
        <taxon>Metazoa</taxon>
        <taxon>Ecdysozoa</taxon>
        <taxon>Nematoda</taxon>
        <taxon>Chromadorea</taxon>
        <taxon>Rhabditida</taxon>
        <taxon>Tylenchina</taxon>
        <taxon>Panagrolaimomorpha</taxon>
        <taxon>Strongyloidoidea</taxon>
        <taxon>Steinernematidae</taxon>
        <taxon>Steinernema</taxon>
    </lineage>
</organism>
<dbReference type="WBParaSite" id="L893_g11710.t1">
    <property type="protein sequence ID" value="L893_g11710.t1"/>
    <property type="gene ID" value="L893_g11710"/>
</dbReference>
<dbReference type="Proteomes" id="UP000095287">
    <property type="component" value="Unplaced"/>
</dbReference>
<accession>A0A1I7Y296</accession>
<dbReference type="AlphaFoldDB" id="A0A1I7Y296"/>